<dbReference type="EMBL" id="JQNX01000002">
    <property type="protein sequence ID" value="KIE59029.1"/>
    <property type="molecule type" value="Genomic_DNA"/>
</dbReference>
<dbReference type="RefSeq" id="WP_039720935.1">
    <property type="nucleotide sequence ID" value="NZ_CP037899.1"/>
</dbReference>
<reference evidence="5" key="3">
    <citation type="submission" date="2019-03" db="EMBL/GenBank/DDBJ databases">
        <title>Complete genome of Methylacidiphilum kamchatkense Kam1.</title>
        <authorList>
            <person name="Kruse T."/>
            <person name="Murarilal Ratnadevi C."/>
            <person name="Erikstad H.-A."/>
            <person name="Birkeland N.-K."/>
        </authorList>
    </citation>
    <scope>NUCLEOTIDE SEQUENCE [LARGE SCALE GENOMIC DNA]</scope>
    <source>
        <strain evidence="5">kam1</strain>
    </source>
</reference>
<dbReference type="EMBL" id="CP037899">
    <property type="protein sequence ID" value="QDQ43071.1"/>
    <property type="molecule type" value="Genomic_DNA"/>
</dbReference>
<evidence type="ECO:0000256" key="1">
    <source>
        <dbReference type="SAM" id="SignalP"/>
    </source>
</evidence>
<gene>
    <name evidence="2" type="ORF">A946_03045</name>
    <name evidence="3" type="ORF">kam1_1859</name>
</gene>
<protein>
    <recommendedName>
        <fullName evidence="6">SH3 domain-containing protein</fullName>
    </recommendedName>
</protein>
<sequence length="441" mass="51334">MKNIVFFLFFAFLSSFSYSFPSEETLPEVQSDSLPTSAIFDLRIGLQPETQFRGEVEALFDSIQWITPKEIKNLLLFIEPYFWSALWKKEPAPKTLLWLEEPYGFAGGNATWKTINPNKDNFLLFRFGKWILWLEGNGNHGKRQQTTLIATEIKDTGDPSPIYFHYFQGQYPKIKSIVPFRYIEPEENKSVDCIGISSEDQDKGTIIEAFELESQERILRLEENELTESSPDWEWLLTSDFDFMPIRLLDPKDPSSPDTPLAVTIRPEKANNLLNSSLSSLLPKKGEVILFDRKENSTKIKDTEGASFPRLSPDGTVGWIQKNHLVLYRYGRVFQYFPFEGNFSLNWCFSNHGKEICLYSRKPSKRIYRFLLASNLFLYWLPELELNTQLPFSFEEIFSKYDVHSGMLLERIVSRIDSPTDSIRLPSWVKALKALNQFYFE</sequence>
<feature type="chain" id="PRO_5044541294" description="SH3 domain-containing protein" evidence="1">
    <location>
        <begin position="20"/>
        <end position="441"/>
    </location>
</feature>
<accession>A0A0C1URU7</accession>
<dbReference type="Proteomes" id="UP000031594">
    <property type="component" value="Unassembled WGS sequence"/>
</dbReference>
<dbReference type="OrthoDB" id="183973at2"/>
<reference evidence="2 4" key="1">
    <citation type="submission" date="2014-08" db="EMBL/GenBank/DDBJ databases">
        <title>Methylacidiphilum kamchatkense strain Kam1 draft genome sequence.</title>
        <authorList>
            <person name="Birkeland N.-K."/>
            <person name="Erikstad H.A."/>
        </authorList>
    </citation>
    <scope>NUCLEOTIDE SEQUENCE [LARGE SCALE GENOMIC DNA]</scope>
    <source>
        <strain evidence="2 4">Kam1</strain>
    </source>
</reference>
<reference evidence="3" key="2">
    <citation type="journal article" date="2019" name="BMC Genomics">
        <title>Complete genome sequence analysis of the thermoacidophilic verrucomicrobial methanotroph 'Candidatus Methylacidiphilum kamchatkense' strain Kam1 and comparison with its closest relatives.</title>
        <authorList>
            <person name="Kruse T."/>
            <person name="Ratnadevi C.M."/>
            <person name="Erikstad H.A."/>
            <person name="Birkeland N.K."/>
        </authorList>
    </citation>
    <scope>NUCLEOTIDE SEQUENCE</scope>
    <source>
        <strain evidence="3">Kam1</strain>
    </source>
</reference>
<dbReference type="STRING" id="1202785.A946_03045"/>
<proteinExistence type="predicted"/>
<feature type="signal peptide" evidence="1">
    <location>
        <begin position="1"/>
        <end position="19"/>
    </location>
</feature>
<name>A0A0C1URU7_9BACT</name>
<keyword evidence="1" id="KW-0732">Signal</keyword>
<dbReference type="Proteomes" id="UP000315925">
    <property type="component" value="Chromosome"/>
</dbReference>
<evidence type="ECO:0008006" key="6">
    <source>
        <dbReference type="Google" id="ProtNLM"/>
    </source>
</evidence>
<evidence type="ECO:0000313" key="3">
    <source>
        <dbReference type="EMBL" id="QDQ43071.1"/>
    </source>
</evidence>
<organism evidence="3 5">
    <name type="scientific">Methylacidiphilum kamchatkense Kam1</name>
    <dbReference type="NCBI Taxonomy" id="1202785"/>
    <lineage>
        <taxon>Bacteria</taxon>
        <taxon>Pseudomonadati</taxon>
        <taxon>Verrucomicrobiota</taxon>
        <taxon>Methylacidiphilae</taxon>
        <taxon>Methylacidiphilales</taxon>
        <taxon>Methylacidiphilaceae</taxon>
        <taxon>Methylacidiphilum (ex Ratnadevi et al. 2023)</taxon>
    </lineage>
</organism>
<evidence type="ECO:0000313" key="2">
    <source>
        <dbReference type="EMBL" id="KIE59029.1"/>
    </source>
</evidence>
<dbReference type="AlphaFoldDB" id="A0A0C1URU7"/>
<evidence type="ECO:0000313" key="4">
    <source>
        <dbReference type="Proteomes" id="UP000031594"/>
    </source>
</evidence>
<keyword evidence="4" id="KW-1185">Reference proteome</keyword>
<evidence type="ECO:0000313" key="5">
    <source>
        <dbReference type="Proteomes" id="UP000315925"/>
    </source>
</evidence>
<dbReference type="KEGG" id="mkc:kam1_1859"/>